<keyword evidence="2" id="KW-0808">Transferase</keyword>
<protein>
    <submittedName>
        <fullName evidence="2">Aminotransferase class I/II-fold pyridoxal phosphate-dependent enzyme</fullName>
    </submittedName>
</protein>
<keyword evidence="2" id="KW-0032">Aminotransferase</keyword>
<dbReference type="InterPro" id="IPR015421">
    <property type="entry name" value="PyrdxlP-dep_Trfase_major"/>
</dbReference>
<evidence type="ECO:0000259" key="1">
    <source>
        <dbReference type="Pfam" id="PF00155"/>
    </source>
</evidence>
<dbReference type="AlphaFoldDB" id="A0A7V8NQ15"/>
<keyword evidence="3" id="KW-1185">Reference proteome</keyword>
<dbReference type="Gene3D" id="3.40.640.10">
    <property type="entry name" value="Type I PLP-dependent aspartate aminotransferase-like (Major domain)"/>
    <property type="match status" value="1"/>
</dbReference>
<dbReference type="SUPFAM" id="SSF53383">
    <property type="entry name" value="PLP-dependent transferases"/>
    <property type="match status" value="1"/>
</dbReference>
<dbReference type="InterPro" id="IPR015422">
    <property type="entry name" value="PyrdxlP-dep_Trfase_small"/>
</dbReference>
<dbReference type="PANTHER" id="PTHR43510:SF1">
    <property type="entry name" value="AMINOTRANSFERASE FUNCTION, HYPOTHETICAL (EUROFUNG)"/>
    <property type="match status" value="1"/>
</dbReference>
<dbReference type="GO" id="GO:0008483">
    <property type="term" value="F:transaminase activity"/>
    <property type="evidence" value="ECO:0007669"/>
    <property type="project" value="UniProtKB-KW"/>
</dbReference>
<comment type="caution">
    <text evidence="2">The sequence shown here is derived from an EMBL/GenBank/DDBJ whole genome shotgun (WGS) entry which is preliminary data.</text>
</comment>
<evidence type="ECO:0000313" key="2">
    <source>
        <dbReference type="EMBL" id="MBA0085361.1"/>
    </source>
</evidence>
<dbReference type="Gene3D" id="3.90.1150.10">
    <property type="entry name" value="Aspartate Aminotransferase, domain 1"/>
    <property type="match status" value="1"/>
</dbReference>
<dbReference type="InterPro" id="IPR015424">
    <property type="entry name" value="PyrdxlP-dep_Trfase"/>
</dbReference>
<accession>A0A7V8NQ15</accession>
<dbReference type="InterPro" id="IPR004839">
    <property type="entry name" value="Aminotransferase_I/II_large"/>
</dbReference>
<dbReference type="EMBL" id="JACDQQ010000986">
    <property type="protein sequence ID" value="MBA0085361.1"/>
    <property type="molecule type" value="Genomic_DNA"/>
</dbReference>
<feature type="domain" description="Aminotransferase class I/classII large" evidence="1">
    <location>
        <begin position="53"/>
        <end position="162"/>
    </location>
</feature>
<dbReference type="GO" id="GO:0030170">
    <property type="term" value="F:pyridoxal phosphate binding"/>
    <property type="evidence" value="ECO:0007669"/>
    <property type="project" value="InterPro"/>
</dbReference>
<organism evidence="2 3">
    <name type="scientific">Candidatus Acidiferrum panamense</name>
    <dbReference type="NCBI Taxonomy" id="2741543"/>
    <lineage>
        <taxon>Bacteria</taxon>
        <taxon>Pseudomonadati</taxon>
        <taxon>Acidobacteriota</taxon>
        <taxon>Terriglobia</taxon>
        <taxon>Candidatus Acidiferrales</taxon>
        <taxon>Candidatus Acidiferrum</taxon>
    </lineage>
</organism>
<name>A0A7V8NQ15_9BACT</name>
<evidence type="ECO:0000313" key="3">
    <source>
        <dbReference type="Proteomes" id="UP000567293"/>
    </source>
</evidence>
<dbReference type="Proteomes" id="UP000567293">
    <property type="component" value="Unassembled WGS sequence"/>
</dbReference>
<proteinExistence type="predicted"/>
<reference evidence="2" key="1">
    <citation type="submission" date="2020-06" db="EMBL/GenBank/DDBJ databases">
        <title>Legume-microbial interactions unlock mineral nutrients during tropical forest succession.</title>
        <authorList>
            <person name="Epihov D.Z."/>
        </authorList>
    </citation>
    <scope>NUCLEOTIDE SEQUENCE [LARGE SCALE GENOMIC DNA]</scope>
    <source>
        <strain evidence="2">Pan2503</strain>
    </source>
</reference>
<dbReference type="PANTHER" id="PTHR43510">
    <property type="entry name" value="AMINOTRANSFERASE FUNCTION, HYPOTHETICAL (EUROFUNG)"/>
    <property type="match status" value="1"/>
</dbReference>
<feature type="non-terminal residue" evidence="2">
    <location>
        <position position="163"/>
    </location>
</feature>
<sequence length="163" mass="17622">MSGSARTKRSLYMEWAKTRSQAKYNLATSGLIGVARAEFPLDLDELEITAPGNYGYAPLERRLAEHTGAPEECVVAAAGTSMANHLAMAALLDPGDEVLIEQPAYGPLLDVANYLGLRVKRLPRRFEARFAIGLEELQRAITTSTRLVVLTNLHNPSGAALSA</sequence>
<dbReference type="Pfam" id="PF00155">
    <property type="entry name" value="Aminotran_1_2"/>
    <property type="match status" value="1"/>
</dbReference>
<gene>
    <name evidence="2" type="ORF">HRJ53_10215</name>
</gene>